<protein>
    <submittedName>
        <fullName evidence="2">DUF2490 domain-containing protein</fullName>
    </submittedName>
</protein>
<keyword evidence="3" id="KW-1185">Reference proteome</keyword>
<feature type="signal peptide" evidence="1">
    <location>
        <begin position="1"/>
        <end position="22"/>
    </location>
</feature>
<sequence length="218" mass="24262">MRICAAITLLSTLALTPHTASAADEAAEYWFNPSVSLDLDEDTGVELETAQRFRREADGRPDTYFARLWLNQALASNVTLGAALERRINDGAAHETRLIQQLSTRHGILRTRLRLEQRFVESADSTGLRLRPRLGLALPVTEDQRLQFKTDAELFLTLRSTSDGGDTGITGLRTQIGFGYEINPRLSVSAAYLRQQDIRDRRPDTVGHAPVIGVEFSL</sequence>
<dbReference type="InterPro" id="IPR019619">
    <property type="entry name" value="DUF2490"/>
</dbReference>
<keyword evidence="1" id="KW-0732">Signal</keyword>
<dbReference type="Pfam" id="PF10677">
    <property type="entry name" value="DUF2490"/>
    <property type="match status" value="1"/>
</dbReference>
<comment type="caution">
    <text evidence="2">The sequence shown here is derived from an EMBL/GenBank/DDBJ whole genome shotgun (WGS) entry which is preliminary data.</text>
</comment>
<organism evidence="2 3">
    <name type="scientific">Sinimarinibacterium thermocellulolyticum</name>
    <dbReference type="NCBI Taxonomy" id="3170016"/>
    <lineage>
        <taxon>Bacteria</taxon>
        <taxon>Pseudomonadati</taxon>
        <taxon>Pseudomonadota</taxon>
        <taxon>Gammaproteobacteria</taxon>
        <taxon>Nevskiales</taxon>
        <taxon>Nevskiaceae</taxon>
        <taxon>Sinimarinibacterium</taxon>
    </lineage>
</organism>
<dbReference type="Proteomes" id="UP001465331">
    <property type="component" value="Unassembled WGS sequence"/>
</dbReference>
<evidence type="ECO:0000313" key="2">
    <source>
        <dbReference type="EMBL" id="MES0873649.1"/>
    </source>
</evidence>
<evidence type="ECO:0000313" key="3">
    <source>
        <dbReference type="Proteomes" id="UP001465331"/>
    </source>
</evidence>
<name>A0ABV2A920_9GAMM</name>
<gene>
    <name evidence="2" type="ORF">ABSH63_06475</name>
</gene>
<accession>A0ABV2A920</accession>
<feature type="chain" id="PRO_5045059916" evidence="1">
    <location>
        <begin position="23"/>
        <end position="218"/>
    </location>
</feature>
<dbReference type="EMBL" id="JBEPIJ010000005">
    <property type="protein sequence ID" value="MES0873649.1"/>
    <property type="molecule type" value="Genomic_DNA"/>
</dbReference>
<proteinExistence type="predicted"/>
<evidence type="ECO:0000256" key="1">
    <source>
        <dbReference type="SAM" id="SignalP"/>
    </source>
</evidence>
<reference evidence="2 3" key="1">
    <citation type="submission" date="2024-06" db="EMBL/GenBank/DDBJ databases">
        <authorList>
            <person name="Li Z."/>
            <person name="Jiang Y."/>
        </authorList>
    </citation>
    <scope>NUCLEOTIDE SEQUENCE [LARGE SCALE GENOMIC DNA]</scope>
    <source>
        <strain evidence="2 3">HSW-8</strain>
    </source>
</reference>